<dbReference type="GO" id="GO:0005829">
    <property type="term" value="C:cytosol"/>
    <property type="evidence" value="ECO:0007669"/>
    <property type="project" value="TreeGrafter"/>
</dbReference>
<evidence type="ECO:0000256" key="1">
    <source>
        <dbReference type="ARBA" id="ARBA00023002"/>
    </source>
</evidence>
<dbReference type="EMBL" id="CP000390">
    <property type="protein sequence ID" value="ABG65131.1"/>
    <property type="molecule type" value="Genomic_DNA"/>
</dbReference>
<dbReference type="HOGENOM" id="CLU_023205_2_0_5"/>
<proteinExistence type="predicted"/>
<dbReference type="InterPro" id="IPR023210">
    <property type="entry name" value="NADP_OxRdtase_dom"/>
</dbReference>
<dbReference type="FunFam" id="3.20.20.100:FF:000004">
    <property type="entry name" value="Oxidoreductase, aldo/keto reductase"/>
    <property type="match status" value="1"/>
</dbReference>
<keyword evidence="1" id="KW-0560">Oxidoreductase</keyword>
<dbReference type="SUPFAM" id="SSF51430">
    <property type="entry name" value="NAD(P)-linked oxidoreductase"/>
    <property type="match status" value="1"/>
</dbReference>
<dbReference type="InterPro" id="IPR050523">
    <property type="entry name" value="AKR_Detox_Biosynth"/>
</dbReference>
<organism evidence="3">
    <name type="scientific">Chelativorans sp. (strain BNC1)</name>
    <dbReference type="NCBI Taxonomy" id="266779"/>
    <lineage>
        <taxon>Bacteria</taxon>
        <taxon>Pseudomonadati</taxon>
        <taxon>Pseudomonadota</taxon>
        <taxon>Alphaproteobacteria</taxon>
        <taxon>Hyphomicrobiales</taxon>
        <taxon>Phyllobacteriaceae</taxon>
        <taxon>Chelativorans</taxon>
    </lineage>
</organism>
<reference evidence="3" key="1">
    <citation type="submission" date="2006-06" db="EMBL/GenBank/DDBJ databases">
        <title>Complete sequence of chromosome of Chelativorans sp. BNC1.</title>
        <authorList>
            <consortium name="US DOE Joint Genome Institute"/>
            <person name="Copeland A."/>
            <person name="Lucas S."/>
            <person name="Lapidus A."/>
            <person name="Barry K."/>
            <person name="Detter J.C."/>
            <person name="Glavina del Rio T."/>
            <person name="Hammon N."/>
            <person name="Israni S."/>
            <person name="Dalin E."/>
            <person name="Tice H."/>
            <person name="Pitluck S."/>
            <person name="Chertkov O."/>
            <person name="Brettin T."/>
            <person name="Bruce D."/>
            <person name="Han C."/>
            <person name="Tapia R."/>
            <person name="Gilna P."/>
            <person name="Schmutz J."/>
            <person name="Larimer F."/>
            <person name="Land M."/>
            <person name="Hauser L."/>
            <person name="Kyrpides N."/>
            <person name="Mikhailova N."/>
            <person name="Richardson P."/>
        </authorList>
    </citation>
    <scope>NUCLEOTIDE SEQUENCE</scope>
    <source>
        <strain evidence="3">BNC1</strain>
    </source>
</reference>
<dbReference type="Gene3D" id="3.20.20.100">
    <property type="entry name" value="NADP-dependent oxidoreductase domain"/>
    <property type="match status" value="1"/>
</dbReference>
<dbReference type="AlphaFoldDB" id="Q11BU4"/>
<gene>
    <name evidence="3" type="ordered locus">Meso_3763</name>
</gene>
<dbReference type="KEGG" id="mes:Meso_3763"/>
<dbReference type="Pfam" id="PF00248">
    <property type="entry name" value="Aldo_ket_red"/>
    <property type="match status" value="1"/>
</dbReference>
<evidence type="ECO:0000313" key="3">
    <source>
        <dbReference type="EMBL" id="ABG65131.1"/>
    </source>
</evidence>
<protein>
    <submittedName>
        <fullName evidence="3">Aldo/keto reductase</fullName>
    </submittedName>
</protein>
<name>Q11BU4_CHESB</name>
<accession>Q11BU4</accession>
<dbReference type="PANTHER" id="PTHR43364:SF18">
    <property type="entry name" value="OXIDOREDUCTASE"/>
    <property type="match status" value="1"/>
</dbReference>
<evidence type="ECO:0000259" key="2">
    <source>
        <dbReference type="Pfam" id="PF00248"/>
    </source>
</evidence>
<dbReference type="InterPro" id="IPR036812">
    <property type="entry name" value="NAD(P)_OxRdtase_dom_sf"/>
</dbReference>
<dbReference type="PRINTS" id="PR00069">
    <property type="entry name" value="ALDKETRDTASE"/>
</dbReference>
<dbReference type="CDD" id="cd19091">
    <property type="entry name" value="AKR_PsAKR"/>
    <property type="match status" value="1"/>
</dbReference>
<dbReference type="InterPro" id="IPR020471">
    <property type="entry name" value="AKR"/>
</dbReference>
<sequence length="355" mass="38619">MEEWVLEYRQLGSSGLSVSVLTLGTMTFGGEGVFAKVGTTDLRSAARLVDMAVDAGVNHIDTANVYSSGASEEIVGEVVQGKRDKLLIATKAGMPAGNGPNERGSGRAHLIAQCEASLRRLKTDHIDLYYVHAWDGLTPLEETLGALQTLQEHGKIRYTGCSNFSGWHVMKALGVAESHGFPRFCSQQIHYTLLAREAEYELVPIAVDQGVGITVWSPLAGGLLSGKYRRSQSPSEGRHLRDWGSPPVHDTDRLYRIVEELVDVAQSRGATAAQVALAWTMRRPGVSNLIIGATSEKQLADNLAAADLVLSDEENARLSKVSALPLPYPYWHQVRTAKARLGPADISFLQDFIRD</sequence>
<feature type="domain" description="NADP-dependent oxidoreductase" evidence="2">
    <location>
        <begin position="21"/>
        <end position="321"/>
    </location>
</feature>
<dbReference type="STRING" id="266779.Meso_3763"/>
<dbReference type="PANTHER" id="PTHR43364">
    <property type="entry name" value="NADH-SPECIFIC METHYLGLYOXAL REDUCTASE-RELATED"/>
    <property type="match status" value="1"/>
</dbReference>
<dbReference type="eggNOG" id="COG0667">
    <property type="taxonomic scope" value="Bacteria"/>
</dbReference>
<dbReference type="GO" id="GO:0016491">
    <property type="term" value="F:oxidoreductase activity"/>
    <property type="evidence" value="ECO:0007669"/>
    <property type="project" value="UniProtKB-KW"/>
</dbReference>